<organism evidence="3 4">
    <name type="scientific">Saccharomonospora piscinae</name>
    <dbReference type="NCBI Taxonomy" id="687388"/>
    <lineage>
        <taxon>Bacteria</taxon>
        <taxon>Bacillati</taxon>
        <taxon>Actinomycetota</taxon>
        <taxon>Actinomycetes</taxon>
        <taxon>Pseudonocardiales</taxon>
        <taxon>Pseudonocardiaceae</taxon>
        <taxon>Saccharomonospora</taxon>
    </lineage>
</organism>
<evidence type="ECO:0000313" key="4">
    <source>
        <dbReference type="Proteomes" id="UP000192591"/>
    </source>
</evidence>
<dbReference type="SUPFAM" id="SSF54909">
    <property type="entry name" value="Dimeric alpha+beta barrel"/>
    <property type="match status" value="1"/>
</dbReference>
<dbReference type="PANTHER" id="PTHR35174">
    <property type="entry name" value="BLL7171 PROTEIN-RELATED"/>
    <property type="match status" value="1"/>
</dbReference>
<dbReference type="Gene3D" id="3.30.70.1060">
    <property type="entry name" value="Dimeric alpha+beta barrel"/>
    <property type="match status" value="1"/>
</dbReference>
<accession>A0A1V9A680</accession>
<proteinExistence type="inferred from homology"/>
<protein>
    <recommendedName>
        <fullName evidence="2">YCII-related domain-containing protein</fullName>
    </recommendedName>
</protein>
<dbReference type="InterPro" id="IPR011008">
    <property type="entry name" value="Dimeric_a/b-barrel"/>
</dbReference>
<comment type="similarity">
    <text evidence="1">Belongs to the YciI family.</text>
</comment>
<sequence length="109" mass="11875">MPQYAILIYEKEMPVEDIPADVMEANMAAPAKIEAMGARVVDEQALQPASTATTIRKGGMVTDGPFLETKEAFAGIFVVECRDLDQAIEIGKLLPIMEGGVEIRPLHEM</sequence>
<dbReference type="EMBL" id="MWIH01000005">
    <property type="protein sequence ID" value="OQO92560.1"/>
    <property type="molecule type" value="Genomic_DNA"/>
</dbReference>
<evidence type="ECO:0000259" key="2">
    <source>
        <dbReference type="Pfam" id="PF03795"/>
    </source>
</evidence>
<dbReference type="RefSeq" id="WP_024875072.1">
    <property type="nucleotide sequence ID" value="NZ_AZUM01000002.1"/>
</dbReference>
<dbReference type="InterPro" id="IPR005545">
    <property type="entry name" value="YCII"/>
</dbReference>
<reference evidence="3 4" key="1">
    <citation type="submission" date="2017-02" db="EMBL/GenBank/DDBJ databases">
        <title>Draft genome of Saccharomonospora sp. 154.</title>
        <authorList>
            <person name="Alonso-Carmona G.S."/>
            <person name="De La Haba R."/>
            <person name="Vera-Gargallo B."/>
            <person name="Sandoval-Trujillo A.H."/>
            <person name="Ramirez-Duran N."/>
            <person name="Ventosa A."/>
        </authorList>
    </citation>
    <scope>NUCLEOTIDE SEQUENCE [LARGE SCALE GENOMIC DNA]</scope>
    <source>
        <strain evidence="3 4">LRS4.154</strain>
    </source>
</reference>
<dbReference type="AlphaFoldDB" id="A0A1V9A680"/>
<evidence type="ECO:0000256" key="1">
    <source>
        <dbReference type="ARBA" id="ARBA00007689"/>
    </source>
</evidence>
<dbReference type="STRING" id="1962155.B1813_10300"/>
<gene>
    <name evidence="3" type="ORF">B1813_10300</name>
</gene>
<comment type="caution">
    <text evidence="3">The sequence shown here is derived from an EMBL/GenBank/DDBJ whole genome shotgun (WGS) entry which is preliminary data.</text>
</comment>
<dbReference type="OrthoDB" id="668782at2"/>
<keyword evidence="4" id="KW-1185">Reference proteome</keyword>
<dbReference type="Pfam" id="PF03795">
    <property type="entry name" value="YCII"/>
    <property type="match status" value="1"/>
</dbReference>
<evidence type="ECO:0000313" key="3">
    <source>
        <dbReference type="EMBL" id="OQO92560.1"/>
    </source>
</evidence>
<name>A0A1V9A680_SACPI</name>
<feature type="domain" description="YCII-related" evidence="2">
    <location>
        <begin position="4"/>
        <end position="109"/>
    </location>
</feature>
<dbReference type="PANTHER" id="PTHR35174:SF3">
    <property type="entry name" value="BLL7171 PROTEIN"/>
    <property type="match status" value="1"/>
</dbReference>
<dbReference type="Proteomes" id="UP000192591">
    <property type="component" value="Unassembled WGS sequence"/>
</dbReference>